<gene>
    <name evidence="1" type="ORF">OBBRIDRAFT_294356</name>
</gene>
<evidence type="ECO:0000313" key="2">
    <source>
        <dbReference type="Proteomes" id="UP000250043"/>
    </source>
</evidence>
<sequence>MTTMSTATNINNLTYKGWLKFASDTNKFVAVFTSTEDKCKAYIFNGKINETIPAFQSSSTELDFNNTDQLKSEKGRQIDSGVVGKTHFHFELDNGPKISGNLDTAVNVIVKVTGSGFWTIID</sequence>
<dbReference type="AlphaFoldDB" id="A0A8E2AJE5"/>
<dbReference type="EMBL" id="KV722570">
    <property type="protein sequence ID" value="OCH85666.1"/>
    <property type="molecule type" value="Genomic_DNA"/>
</dbReference>
<dbReference type="Proteomes" id="UP000250043">
    <property type="component" value="Unassembled WGS sequence"/>
</dbReference>
<organism evidence="1 2">
    <name type="scientific">Obba rivulosa</name>
    <dbReference type="NCBI Taxonomy" id="1052685"/>
    <lineage>
        <taxon>Eukaryota</taxon>
        <taxon>Fungi</taxon>
        <taxon>Dikarya</taxon>
        <taxon>Basidiomycota</taxon>
        <taxon>Agaricomycotina</taxon>
        <taxon>Agaricomycetes</taxon>
        <taxon>Polyporales</taxon>
        <taxon>Gelatoporiaceae</taxon>
        <taxon>Obba</taxon>
    </lineage>
</organism>
<proteinExistence type="predicted"/>
<keyword evidence="2" id="KW-1185">Reference proteome</keyword>
<protein>
    <submittedName>
        <fullName evidence="1">Uncharacterized protein</fullName>
    </submittedName>
</protein>
<evidence type="ECO:0000313" key="1">
    <source>
        <dbReference type="EMBL" id="OCH85666.1"/>
    </source>
</evidence>
<dbReference type="OrthoDB" id="2984728at2759"/>
<reference evidence="1 2" key="1">
    <citation type="submission" date="2016-07" db="EMBL/GenBank/DDBJ databases">
        <title>Draft genome of the white-rot fungus Obba rivulosa 3A-2.</title>
        <authorList>
            <consortium name="DOE Joint Genome Institute"/>
            <person name="Miettinen O."/>
            <person name="Riley R."/>
            <person name="Acob R."/>
            <person name="Barry K."/>
            <person name="Cullen D."/>
            <person name="De Vries R."/>
            <person name="Hainaut M."/>
            <person name="Hatakka A."/>
            <person name="Henrissat B."/>
            <person name="Hilden K."/>
            <person name="Kuo R."/>
            <person name="Labutti K."/>
            <person name="Lipzen A."/>
            <person name="Makela M.R."/>
            <person name="Sandor L."/>
            <person name="Spatafora J.W."/>
            <person name="Grigoriev I.V."/>
            <person name="Hibbett D.S."/>
        </authorList>
    </citation>
    <scope>NUCLEOTIDE SEQUENCE [LARGE SCALE GENOMIC DNA]</scope>
    <source>
        <strain evidence="1 2">3A-2</strain>
    </source>
</reference>
<name>A0A8E2AJE5_9APHY</name>
<accession>A0A8E2AJE5</accession>